<dbReference type="InterPro" id="IPR009057">
    <property type="entry name" value="Homeodomain-like_sf"/>
</dbReference>
<dbReference type="SUPFAM" id="SSF46689">
    <property type="entry name" value="Homeodomain-like"/>
    <property type="match status" value="1"/>
</dbReference>
<reference evidence="13" key="1">
    <citation type="journal article" date="2023" name="Mol. Biol. Evol.">
        <title>Third-Generation Sequencing Reveals the Adaptive Role of the Epigenome in Three Deep-Sea Polychaetes.</title>
        <authorList>
            <person name="Perez M."/>
            <person name="Aroh O."/>
            <person name="Sun Y."/>
            <person name="Lan Y."/>
            <person name="Juniper S.K."/>
            <person name="Young C.R."/>
            <person name="Angers B."/>
            <person name="Qian P.Y."/>
        </authorList>
    </citation>
    <scope>NUCLEOTIDE SEQUENCE</scope>
    <source>
        <strain evidence="13">P08H-3</strain>
    </source>
</reference>
<evidence type="ECO:0000256" key="10">
    <source>
        <dbReference type="SAM" id="MobiDB-lite"/>
    </source>
</evidence>
<feature type="compositionally biased region" description="Polar residues" evidence="10">
    <location>
        <begin position="507"/>
        <end position="522"/>
    </location>
</feature>
<keyword evidence="14" id="KW-1185">Reference proteome</keyword>
<organism evidence="13 14">
    <name type="scientific">Paralvinella palmiformis</name>
    <dbReference type="NCBI Taxonomy" id="53620"/>
    <lineage>
        <taxon>Eukaryota</taxon>
        <taxon>Metazoa</taxon>
        <taxon>Spiralia</taxon>
        <taxon>Lophotrochozoa</taxon>
        <taxon>Annelida</taxon>
        <taxon>Polychaeta</taxon>
        <taxon>Sedentaria</taxon>
        <taxon>Canalipalpata</taxon>
        <taxon>Terebellida</taxon>
        <taxon>Terebelliformia</taxon>
        <taxon>Alvinellidae</taxon>
        <taxon>Paralvinella</taxon>
    </lineage>
</organism>
<comment type="caution">
    <text evidence="13">The sequence shown here is derived from an EMBL/GenBank/DDBJ whole genome shotgun (WGS) entry which is preliminary data.</text>
</comment>
<evidence type="ECO:0000256" key="5">
    <source>
        <dbReference type="ARBA" id="ARBA00023040"/>
    </source>
</evidence>
<keyword evidence="4 11" id="KW-1133">Transmembrane helix</keyword>
<feature type="region of interest" description="Disordered" evidence="10">
    <location>
        <begin position="463"/>
        <end position="498"/>
    </location>
</feature>
<evidence type="ECO:0000256" key="11">
    <source>
        <dbReference type="SAM" id="Phobius"/>
    </source>
</evidence>
<dbReference type="InterPro" id="IPR017979">
    <property type="entry name" value="GPCR_3_CS"/>
</dbReference>
<keyword evidence="8" id="KW-0325">Glycoprotein</keyword>
<dbReference type="PROSITE" id="PS00981">
    <property type="entry name" value="G_PROTEIN_RECEP_F3_3"/>
    <property type="match status" value="1"/>
</dbReference>
<dbReference type="PRINTS" id="PR01176">
    <property type="entry name" value="GABABRECEPTR"/>
</dbReference>
<proteinExistence type="predicted"/>
<evidence type="ECO:0000256" key="9">
    <source>
        <dbReference type="ARBA" id="ARBA00023224"/>
    </source>
</evidence>
<comment type="subcellular location">
    <subcellularLocation>
        <location evidence="1">Cell membrane</location>
        <topology evidence="1">Multi-pass membrane protein</topology>
    </subcellularLocation>
</comment>
<feature type="transmembrane region" description="Helical" evidence="11">
    <location>
        <begin position="286"/>
        <end position="307"/>
    </location>
</feature>
<feature type="transmembrane region" description="Helical" evidence="11">
    <location>
        <begin position="219"/>
        <end position="242"/>
    </location>
</feature>
<gene>
    <name evidence="13" type="ORF">LSH36_1241g00020</name>
</gene>
<evidence type="ECO:0000256" key="4">
    <source>
        <dbReference type="ARBA" id="ARBA00022989"/>
    </source>
</evidence>
<keyword evidence="3 11" id="KW-0812">Transmembrane</keyword>
<dbReference type="InterPro" id="IPR017978">
    <property type="entry name" value="GPCR_3_C"/>
</dbReference>
<dbReference type="GO" id="GO:0038039">
    <property type="term" value="C:G protein-coupled receptor heterodimeric complex"/>
    <property type="evidence" value="ECO:0007669"/>
    <property type="project" value="TreeGrafter"/>
</dbReference>
<dbReference type="PROSITE" id="PS50259">
    <property type="entry name" value="G_PROTEIN_RECEP_F3_4"/>
    <property type="match status" value="1"/>
</dbReference>
<keyword evidence="5" id="KW-0297">G-protein coupled receptor</keyword>
<keyword evidence="7" id="KW-0675">Receptor</keyword>
<evidence type="ECO:0000256" key="3">
    <source>
        <dbReference type="ARBA" id="ARBA00022692"/>
    </source>
</evidence>
<feature type="compositionally biased region" description="Polar residues" evidence="10">
    <location>
        <begin position="488"/>
        <end position="498"/>
    </location>
</feature>
<sequence>MVRHFNEGIYRRVLAMRRMGSKHKVVAQALGIAQGTVSEVLKRNRETGVPTPRARPGRPRKIKERKDRYLLRLCRNRRTISTNTLRAEWLRFTNILVYRMLVNLRLIRAGYFARRPMKKLFCCKYIERRVSIGHWQHVIFSDESRFLLYRIDCRIRVIRDYKLVLIVAVMLKVDGVVLTAWQLVDPLRRETKDLPPEIDPSGSDVEIIRYIEYCHSDHVTIWMSVIYVYKGLLLIFGCFLAWETRQVSIPALNDSKYIGMSVYNVVIICVTAVPISFIMNDKPDQAYLVISLLIMFCTTITLCLVFVPKKKQKVQELLSELCEDCQIADGMTYTPGHKALASDDECSLLSTSSNTNLWPLETNLRHYTHVTRNAKNSGCSDVIELKEISRPLENIYLDDQRDPDVGVPLINQSHSVQVASPPPYDDVFIKDKNNRGPSQAVRTPSYQGLKFLNDIFSLKETAILSDSEPDQSEAGSTRSLPDEPHIDQNISTHSTPVLTTQSTLVASTSSENMRCQSGSSPSARLELGDWRSMPKRERLLGAPRRIEPYPECFSRGHIKQSSGNIPINGDVGLRSGSEFVERKPSHCDVVQYI</sequence>
<keyword evidence="9" id="KW-0807">Transducer</keyword>
<dbReference type="PANTHER" id="PTHR10519:SF74">
    <property type="entry name" value="GAMMA-AMINOBUTYRIC ACID TYPE B RECEPTOR SUBUNIT 2"/>
    <property type="match status" value="1"/>
</dbReference>
<dbReference type="AlphaFoldDB" id="A0AAD9IV37"/>
<evidence type="ECO:0000259" key="12">
    <source>
        <dbReference type="PROSITE" id="PS50259"/>
    </source>
</evidence>
<evidence type="ECO:0000256" key="8">
    <source>
        <dbReference type="ARBA" id="ARBA00023180"/>
    </source>
</evidence>
<evidence type="ECO:0000256" key="1">
    <source>
        <dbReference type="ARBA" id="ARBA00004651"/>
    </source>
</evidence>
<evidence type="ECO:0000256" key="7">
    <source>
        <dbReference type="ARBA" id="ARBA00023170"/>
    </source>
</evidence>
<dbReference type="Pfam" id="PF00003">
    <property type="entry name" value="7tm_3"/>
    <property type="match status" value="1"/>
</dbReference>
<evidence type="ECO:0000313" key="13">
    <source>
        <dbReference type="EMBL" id="KAK2140805.1"/>
    </source>
</evidence>
<name>A0AAD9IV37_9ANNE</name>
<keyword evidence="6 11" id="KW-0472">Membrane</keyword>
<evidence type="ECO:0000313" key="14">
    <source>
        <dbReference type="Proteomes" id="UP001208570"/>
    </source>
</evidence>
<accession>A0AAD9IV37</accession>
<dbReference type="GO" id="GO:0007214">
    <property type="term" value="P:gamma-aminobutyric acid signaling pathway"/>
    <property type="evidence" value="ECO:0007669"/>
    <property type="project" value="TreeGrafter"/>
</dbReference>
<feature type="transmembrane region" description="Helical" evidence="11">
    <location>
        <begin position="262"/>
        <end position="280"/>
    </location>
</feature>
<dbReference type="EMBL" id="JAODUP010001240">
    <property type="protein sequence ID" value="KAK2140805.1"/>
    <property type="molecule type" value="Genomic_DNA"/>
</dbReference>
<evidence type="ECO:0000256" key="2">
    <source>
        <dbReference type="ARBA" id="ARBA00022475"/>
    </source>
</evidence>
<feature type="region of interest" description="Disordered" evidence="10">
    <location>
        <begin position="507"/>
        <end position="526"/>
    </location>
</feature>
<feature type="domain" description="G-protein coupled receptors family 3 profile" evidence="12">
    <location>
        <begin position="164"/>
        <end position="309"/>
    </location>
</feature>
<dbReference type="GO" id="GO:0004965">
    <property type="term" value="F:G protein-coupled GABA receptor activity"/>
    <property type="evidence" value="ECO:0007669"/>
    <property type="project" value="InterPro"/>
</dbReference>
<keyword evidence="2" id="KW-1003">Cell membrane</keyword>
<dbReference type="Proteomes" id="UP001208570">
    <property type="component" value="Unassembled WGS sequence"/>
</dbReference>
<dbReference type="InterPro" id="IPR002455">
    <property type="entry name" value="GPCR3_GABA-B"/>
</dbReference>
<dbReference type="PANTHER" id="PTHR10519">
    <property type="entry name" value="GABA-B RECEPTOR"/>
    <property type="match status" value="1"/>
</dbReference>
<protein>
    <recommendedName>
        <fullName evidence="12">G-protein coupled receptors family 3 profile domain-containing protein</fullName>
    </recommendedName>
</protein>
<evidence type="ECO:0000256" key="6">
    <source>
        <dbReference type="ARBA" id="ARBA00023136"/>
    </source>
</evidence>